<dbReference type="AlphaFoldDB" id="A0A8J7DE38"/>
<comment type="caution">
    <text evidence="1">The sequence shown here is derived from an EMBL/GenBank/DDBJ whole genome shotgun (WGS) entry which is preliminary data.</text>
</comment>
<organism evidence="1 2">
    <name type="scientific">Desmonostoc muscorum LEGE 12446</name>
    <dbReference type="NCBI Taxonomy" id="1828758"/>
    <lineage>
        <taxon>Bacteria</taxon>
        <taxon>Bacillati</taxon>
        <taxon>Cyanobacteriota</taxon>
        <taxon>Cyanophyceae</taxon>
        <taxon>Nostocales</taxon>
        <taxon>Nostocaceae</taxon>
        <taxon>Desmonostoc</taxon>
    </lineage>
</organism>
<dbReference type="Proteomes" id="UP000622533">
    <property type="component" value="Unassembled WGS sequence"/>
</dbReference>
<gene>
    <name evidence="1" type="ORF">IQ276_16975</name>
</gene>
<evidence type="ECO:0000313" key="2">
    <source>
        <dbReference type="Proteomes" id="UP000622533"/>
    </source>
</evidence>
<evidence type="ECO:0000313" key="1">
    <source>
        <dbReference type="EMBL" id="MBE9024060.1"/>
    </source>
</evidence>
<keyword evidence="2" id="KW-1185">Reference proteome</keyword>
<reference evidence="1" key="1">
    <citation type="submission" date="2020-10" db="EMBL/GenBank/DDBJ databases">
        <authorList>
            <person name="Castelo-Branco R."/>
            <person name="Eusebio N."/>
            <person name="Adriana R."/>
            <person name="Vieira A."/>
            <person name="Brugerolle De Fraissinette N."/>
            <person name="Rezende De Castro R."/>
            <person name="Schneider M.P."/>
            <person name="Vasconcelos V."/>
            <person name="Leao P.N."/>
        </authorList>
    </citation>
    <scope>NUCLEOTIDE SEQUENCE</scope>
    <source>
        <strain evidence="1">LEGE 12446</strain>
    </source>
</reference>
<proteinExistence type="predicted"/>
<name>A0A8J7DE38_DESMC</name>
<dbReference type="RefSeq" id="WP_193918140.1">
    <property type="nucleotide sequence ID" value="NZ_JADEXS020000001.1"/>
</dbReference>
<dbReference type="EMBL" id="JADEXS010000224">
    <property type="protein sequence ID" value="MBE9024060.1"/>
    <property type="molecule type" value="Genomic_DNA"/>
</dbReference>
<sequence length="98" mass="11246">MDGAIVKSSFFNFCDNDSKNIMSLVMSETSLSFKFCYGTNQRGFFSYQSAKDLGFWFNAERSQLSNRLFVFPVQLTEYFVIRFLILGDRTIRSTAASS</sequence>
<protein>
    <submittedName>
        <fullName evidence="1">Uncharacterized protein</fullName>
    </submittedName>
</protein>
<accession>A0A8J7DE38</accession>